<evidence type="ECO:0000256" key="4">
    <source>
        <dbReference type="ARBA" id="ARBA00022741"/>
    </source>
</evidence>
<evidence type="ECO:0000256" key="2">
    <source>
        <dbReference type="ARBA" id="ARBA00011738"/>
    </source>
</evidence>
<feature type="binding site" evidence="10">
    <location>
        <begin position="7"/>
        <end position="12"/>
    </location>
    <ligand>
        <name>substrate</name>
    </ligand>
</feature>
<feature type="binding site" evidence="10">
    <location>
        <position position="70"/>
    </location>
    <ligand>
        <name>substrate</name>
    </ligand>
</feature>
<dbReference type="GO" id="GO:0000166">
    <property type="term" value="F:nucleotide binding"/>
    <property type="evidence" value="ECO:0007669"/>
    <property type="project" value="UniProtKB-KW"/>
</dbReference>
<evidence type="ECO:0000256" key="3">
    <source>
        <dbReference type="ARBA" id="ARBA00022723"/>
    </source>
</evidence>
<feature type="binding site" evidence="10">
    <location>
        <begin position="178"/>
        <end position="179"/>
    </location>
    <ligand>
        <name>substrate</name>
    </ligand>
</feature>
<dbReference type="PANTHER" id="PTHR11067:SF9">
    <property type="entry name" value="INOSINE TRIPHOSPHATE PYROPHOSPHATASE"/>
    <property type="match status" value="1"/>
</dbReference>
<dbReference type="GO" id="GO:0035870">
    <property type="term" value="F:dITP diphosphatase activity"/>
    <property type="evidence" value="ECO:0007669"/>
    <property type="project" value="UniProtKB-UniRule"/>
</dbReference>
<dbReference type="Gene3D" id="3.90.950.10">
    <property type="match status" value="1"/>
</dbReference>
<comment type="cofactor">
    <cofactor evidence="10">
        <name>Mg(2+)</name>
        <dbReference type="ChEBI" id="CHEBI:18420"/>
    </cofactor>
    <text evidence="10">Binds 1 Mg(2+) ion per subunit.</text>
</comment>
<dbReference type="EMBL" id="CACRSL010000003">
    <property type="protein sequence ID" value="VYS81011.1"/>
    <property type="molecule type" value="Genomic_DNA"/>
</dbReference>
<dbReference type="HAMAP" id="MF_01405">
    <property type="entry name" value="Non_canon_purine_NTPase"/>
    <property type="match status" value="1"/>
</dbReference>
<protein>
    <recommendedName>
        <fullName evidence="10">dITP/XTP pyrophosphatase</fullName>
        <ecNumber evidence="10">3.6.1.66</ecNumber>
    </recommendedName>
    <alternativeName>
        <fullName evidence="10">Non-canonical purine NTP pyrophosphatase</fullName>
    </alternativeName>
    <alternativeName>
        <fullName evidence="10">Non-standard purine NTP pyrophosphatase</fullName>
    </alternativeName>
    <alternativeName>
        <fullName evidence="10">Nucleoside-triphosphate diphosphatase</fullName>
    </alternativeName>
    <alternativeName>
        <fullName evidence="10">Nucleoside-triphosphate pyrophosphatase</fullName>
        <shortName evidence="10">NTPase</shortName>
    </alternativeName>
</protein>
<dbReference type="GO" id="GO:0046872">
    <property type="term" value="F:metal ion binding"/>
    <property type="evidence" value="ECO:0007669"/>
    <property type="project" value="UniProtKB-KW"/>
</dbReference>
<dbReference type="FunFam" id="3.90.950.10:FF:000001">
    <property type="entry name" value="dITP/XTP pyrophosphatase"/>
    <property type="match status" value="1"/>
</dbReference>
<evidence type="ECO:0000256" key="6">
    <source>
        <dbReference type="ARBA" id="ARBA00022842"/>
    </source>
</evidence>
<evidence type="ECO:0000256" key="9">
    <source>
        <dbReference type="ARBA" id="ARBA00052017"/>
    </source>
</evidence>
<evidence type="ECO:0000313" key="12">
    <source>
        <dbReference type="EMBL" id="VYS81011.1"/>
    </source>
</evidence>
<dbReference type="InterPro" id="IPR020922">
    <property type="entry name" value="dITP/XTP_pyrophosphatase"/>
</dbReference>
<dbReference type="CDD" id="cd00515">
    <property type="entry name" value="HAM1"/>
    <property type="match status" value="1"/>
</dbReference>
<dbReference type="AlphaFoldDB" id="A0A6N2RLH6"/>
<dbReference type="InterPro" id="IPR029001">
    <property type="entry name" value="ITPase-like_fam"/>
</dbReference>
<comment type="catalytic activity">
    <reaction evidence="10">
        <text>ITP + H2O = IMP + diphosphate + H(+)</text>
        <dbReference type="Rhea" id="RHEA:29399"/>
        <dbReference type="ChEBI" id="CHEBI:15377"/>
        <dbReference type="ChEBI" id="CHEBI:15378"/>
        <dbReference type="ChEBI" id="CHEBI:33019"/>
        <dbReference type="ChEBI" id="CHEBI:58053"/>
        <dbReference type="ChEBI" id="CHEBI:61402"/>
        <dbReference type="EC" id="3.6.1.66"/>
    </reaction>
</comment>
<feature type="binding site" evidence="10">
    <location>
        <begin position="152"/>
        <end position="155"/>
    </location>
    <ligand>
        <name>substrate</name>
    </ligand>
</feature>
<feature type="binding site" evidence="10">
    <location>
        <position position="40"/>
    </location>
    <ligand>
        <name>Mg(2+)</name>
        <dbReference type="ChEBI" id="CHEBI:18420"/>
    </ligand>
</feature>
<dbReference type="EC" id="3.6.1.66" evidence="10"/>
<accession>A0A6N2RLH6</accession>
<feature type="active site" description="Proton acceptor" evidence="10">
    <location>
        <position position="69"/>
    </location>
</feature>
<keyword evidence="4 10" id="KW-0547">Nucleotide-binding</keyword>
<keyword evidence="5 10" id="KW-0378">Hydrolase</keyword>
<comment type="catalytic activity">
    <reaction evidence="9 10">
        <text>XTP + H2O = XMP + diphosphate + H(+)</text>
        <dbReference type="Rhea" id="RHEA:28610"/>
        <dbReference type="ChEBI" id="CHEBI:15377"/>
        <dbReference type="ChEBI" id="CHEBI:15378"/>
        <dbReference type="ChEBI" id="CHEBI:33019"/>
        <dbReference type="ChEBI" id="CHEBI:57464"/>
        <dbReference type="ChEBI" id="CHEBI:61314"/>
        <dbReference type="EC" id="3.6.1.66"/>
    </reaction>
</comment>
<dbReference type="SUPFAM" id="SSF52972">
    <property type="entry name" value="ITPase-like"/>
    <property type="match status" value="1"/>
</dbReference>
<evidence type="ECO:0000256" key="5">
    <source>
        <dbReference type="ARBA" id="ARBA00022801"/>
    </source>
</evidence>
<dbReference type="Pfam" id="PF01725">
    <property type="entry name" value="Ham1p_like"/>
    <property type="match status" value="1"/>
</dbReference>
<name>A0A6N2RLH6_9FIRM</name>
<comment type="catalytic activity">
    <reaction evidence="8 10">
        <text>dITP + H2O = dIMP + diphosphate + H(+)</text>
        <dbReference type="Rhea" id="RHEA:28342"/>
        <dbReference type="ChEBI" id="CHEBI:15377"/>
        <dbReference type="ChEBI" id="CHEBI:15378"/>
        <dbReference type="ChEBI" id="CHEBI:33019"/>
        <dbReference type="ChEBI" id="CHEBI:61194"/>
        <dbReference type="ChEBI" id="CHEBI:61382"/>
        <dbReference type="EC" id="3.6.1.66"/>
    </reaction>
</comment>
<proteinExistence type="inferred from homology"/>
<feature type="binding site" evidence="10">
    <location>
        <position position="69"/>
    </location>
    <ligand>
        <name>Mg(2+)</name>
        <dbReference type="ChEBI" id="CHEBI:18420"/>
    </ligand>
</feature>
<evidence type="ECO:0000256" key="1">
    <source>
        <dbReference type="ARBA" id="ARBA00008023"/>
    </source>
</evidence>
<dbReference type="NCBIfam" id="TIGR00042">
    <property type="entry name" value="RdgB/HAM1 family non-canonical purine NTP pyrophosphatase"/>
    <property type="match status" value="1"/>
</dbReference>
<reference evidence="12" key="1">
    <citation type="submission" date="2019-11" db="EMBL/GenBank/DDBJ databases">
        <authorList>
            <person name="Feng L."/>
        </authorList>
    </citation>
    <scope>NUCLEOTIDE SEQUENCE</scope>
    <source>
        <strain evidence="12">AundefinedLFYP135</strain>
    </source>
</reference>
<organism evidence="12">
    <name type="scientific">uncultured Anaerotruncus sp</name>
    <dbReference type="NCBI Taxonomy" id="905011"/>
    <lineage>
        <taxon>Bacteria</taxon>
        <taxon>Bacillati</taxon>
        <taxon>Bacillota</taxon>
        <taxon>Clostridia</taxon>
        <taxon>Eubacteriales</taxon>
        <taxon>Oscillospiraceae</taxon>
        <taxon>Anaerotruncus</taxon>
        <taxon>environmental samples</taxon>
    </lineage>
</organism>
<dbReference type="GO" id="GO:0036222">
    <property type="term" value="F:XTP diphosphatase activity"/>
    <property type="evidence" value="ECO:0007669"/>
    <property type="project" value="UniProtKB-UniRule"/>
</dbReference>
<dbReference type="GO" id="GO:0009146">
    <property type="term" value="P:purine nucleoside triphosphate catabolic process"/>
    <property type="evidence" value="ECO:0007669"/>
    <property type="project" value="UniProtKB-UniRule"/>
</dbReference>
<dbReference type="PANTHER" id="PTHR11067">
    <property type="entry name" value="INOSINE TRIPHOSPHATE PYROPHOSPHATASE/HAM1 PROTEIN"/>
    <property type="match status" value="1"/>
</dbReference>
<dbReference type="GO" id="GO:0036220">
    <property type="term" value="F:ITP diphosphatase activity"/>
    <property type="evidence" value="ECO:0007669"/>
    <property type="project" value="UniProtKB-UniRule"/>
</dbReference>
<dbReference type="GO" id="GO:0005829">
    <property type="term" value="C:cytosol"/>
    <property type="evidence" value="ECO:0007669"/>
    <property type="project" value="TreeGrafter"/>
</dbReference>
<comment type="similarity">
    <text evidence="1 10 11">Belongs to the HAM1 NTPase family.</text>
</comment>
<keyword evidence="6 10" id="KW-0460">Magnesium</keyword>
<sequence>MEIIVATRNQGKMREFARILEEFGCTVIGMEEAGVDMEIEEDGSTFGENATIKAMTIHKVTGKPAISDDSGLCVDYLDGRPGVYSARYQGEDTPYPEKIAALLAELKDAAPEERTARFTSAICFVGEDSTPHLFEASCEGTIGYECRGENGFGYDPIFYVGERSFAQLSGEEKNAMSHRGKALRLFAEELPQLLK</sequence>
<evidence type="ECO:0000256" key="11">
    <source>
        <dbReference type="RuleBase" id="RU003781"/>
    </source>
</evidence>
<dbReference type="GO" id="GO:0017111">
    <property type="term" value="F:ribonucleoside triphosphate phosphatase activity"/>
    <property type="evidence" value="ECO:0007669"/>
    <property type="project" value="InterPro"/>
</dbReference>
<dbReference type="InterPro" id="IPR002637">
    <property type="entry name" value="RdgB/HAM1"/>
</dbReference>
<evidence type="ECO:0000256" key="10">
    <source>
        <dbReference type="HAMAP-Rule" id="MF_01405"/>
    </source>
</evidence>
<comment type="function">
    <text evidence="10">Pyrophosphatase that catalyzes the hydrolysis of nucleoside triphosphates to their monophosphate derivatives, with a high preference for the non-canonical purine nucleotides XTP (xanthosine triphosphate), dITP (deoxyinosine triphosphate) and ITP. Seems to function as a house-cleaning enzyme that removes non-canonical purine nucleotides from the nucleotide pool, thus preventing their incorporation into DNA/RNA and avoiding chromosomal lesions.</text>
</comment>
<gene>
    <name evidence="12" type="primary">rdgB</name>
    <name evidence="12" type="ORF">AULFYP135_00459</name>
</gene>
<keyword evidence="7 10" id="KW-0546">Nucleotide metabolism</keyword>
<evidence type="ECO:0000256" key="8">
    <source>
        <dbReference type="ARBA" id="ARBA00051875"/>
    </source>
</evidence>
<keyword evidence="3 10" id="KW-0479">Metal-binding</keyword>
<feature type="binding site" evidence="10">
    <location>
        <position position="173"/>
    </location>
    <ligand>
        <name>substrate</name>
    </ligand>
</feature>
<comment type="subunit">
    <text evidence="2 10">Homodimer.</text>
</comment>
<dbReference type="GO" id="GO:0009117">
    <property type="term" value="P:nucleotide metabolic process"/>
    <property type="evidence" value="ECO:0007669"/>
    <property type="project" value="UniProtKB-KW"/>
</dbReference>
<evidence type="ECO:0000256" key="7">
    <source>
        <dbReference type="ARBA" id="ARBA00023080"/>
    </source>
</evidence>